<dbReference type="GO" id="GO:0031683">
    <property type="term" value="F:G-protein beta/gamma-subunit complex binding"/>
    <property type="evidence" value="ECO:0007669"/>
    <property type="project" value="InterPro"/>
</dbReference>
<evidence type="ECO:0000256" key="1">
    <source>
        <dbReference type="ARBA" id="ARBA00022723"/>
    </source>
</evidence>
<dbReference type="GO" id="GO:0007188">
    <property type="term" value="P:adenylate cyclase-modulating G protein-coupled receptor signaling pathway"/>
    <property type="evidence" value="ECO:0007669"/>
    <property type="project" value="TreeGrafter"/>
</dbReference>
<dbReference type="GO" id="GO:0005737">
    <property type="term" value="C:cytoplasm"/>
    <property type="evidence" value="ECO:0007669"/>
    <property type="project" value="TreeGrafter"/>
</dbReference>
<dbReference type="GO" id="GO:0046872">
    <property type="term" value="F:metal ion binding"/>
    <property type="evidence" value="ECO:0007669"/>
    <property type="project" value="UniProtKB-KW"/>
</dbReference>
<evidence type="ECO:0000256" key="4">
    <source>
        <dbReference type="ARBA" id="ARBA00023224"/>
    </source>
</evidence>
<evidence type="ECO:0000256" key="7">
    <source>
        <dbReference type="SAM" id="MobiDB-lite"/>
    </source>
</evidence>
<dbReference type="InterPro" id="IPR027417">
    <property type="entry name" value="P-loop_NTPase"/>
</dbReference>
<dbReference type="Gene3D" id="3.40.50.300">
    <property type="entry name" value="P-loop containing nucleotide triphosphate hydrolases"/>
    <property type="match status" value="2"/>
</dbReference>
<dbReference type="RefSeq" id="XP_041222326.1">
    <property type="nucleotide sequence ID" value="XM_041365689.1"/>
</dbReference>
<evidence type="ECO:0000256" key="6">
    <source>
        <dbReference type="PIRSR" id="PIRSR601019-2"/>
    </source>
</evidence>
<dbReference type="GO" id="GO:0005525">
    <property type="term" value="F:GTP binding"/>
    <property type="evidence" value="ECO:0007669"/>
    <property type="project" value="UniProtKB-KW"/>
</dbReference>
<evidence type="ECO:0000313" key="8">
    <source>
        <dbReference type="EMBL" id="KAG1896750.1"/>
    </source>
</evidence>
<dbReference type="PANTHER" id="PTHR10218:SF360">
    <property type="entry name" value="GUANINE NUCLEOTIDE-BINDING PROTEIN SUBUNIT ALPHA HOMOLOG"/>
    <property type="match status" value="1"/>
</dbReference>
<dbReference type="InterPro" id="IPR011025">
    <property type="entry name" value="GproteinA_insert"/>
</dbReference>
<feature type="binding site" evidence="5">
    <location>
        <begin position="265"/>
        <end position="266"/>
    </location>
    <ligand>
        <name>GTP</name>
        <dbReference type="ChEBI" id="CHEBI:37565"/>
    </ligand>
</feature>
<dbReference type="AlphaFoldDB" id="A0AAD4DZH0"/>
<comment type="caution">
    <text evidence="8">The sequence shown here is derived from an EMBL/GenBank/DDBJ whole genome shotgun (WGS) entry which is preliminary data.</text>
</comment>
<feature type="region of interest" description="Disordered" evidence="7">
    <location>
        <begin position="137"/>
        <end position="158"/>
    </location>
</feature>
<dbReference type="PRINTS" id="PR00318">
    <property type="entry name" value="GPROTEINA"/>
</dbReference>
<dbReference type="EMBL" id="JABBWK010000052">
    <property type="protein sequence ID" value="KAG1896750.1"/>
    <property type="molecule type" value="Genomic_DNA"/>
</dbReference>
<sequence length="485" mass="55684">MAQTKSHSRSSLDMFSPVNLKPVQDDAWSNIFKPPPNESVEERRDRIARQQEAQRVSREIDESILESKKLFDKKKKAIKVLLLGQAESGKSTMLRNFQLAFCPTYFHGEALIWKTIIQLNLIGSVKKLLSIVEDELEMSGPRSRSPTGSTSSSLSDHHRRTRMRLLPLLSMETNLTRQLLPEHYDPSRTPEICVRAGSGWKTVLERVTLERRVPLTGQRRPMTNDGRSKDDPTLVLAASKNDIISLWEDESVREVLKRRGVRLEDSPGFFLTDTARIATVDYEPTEEDIVRARLRTFGVEEHRFLQDNGSEWYIYDVGGSRCMRPQWVPYFDDVQAIIFLAPLSFNQVLEEDRQVNRLEDSIYLWKEVCANPLLARANIILFLNKMDILQKTLAAGIKVATYVPSYGSTPNDVENVTKYFKEKFRAYHKRLSPRPRTFFCHETSAIYVLVPGSHRFVQDTKATQAVLAGVRDGILRHHLEELNVI</sequence>
<dbReference type="FunFam" id="3.40.50.300:FF:000692">
    <property type="entry name" value="Guanine nucleotide-binding protein subunit alpha"/>
    <property type="match status" value="1"/>
</dbReference>
<keyword evidence="3 5" id="KW-0342">GTP-binding</keyword>
<dbReference type="GO" id="GO:0001664">
    <property type="term" value="F:G protein-coupled receptor binding"/>
    <property type="evidence" value="ECO:0007669"/>
    <property type="project" value="TreeGrafter"/>
</dbReference>
<accession>A0AAD4DZH0</accession>
<dbReference type="GO" id="GO:0003924">
    <property type="term" value="F:GTPase activity"/>
    <property type="evidence" value="ECO:0007669"/>
    <property type="project" value="InterPro"/>
</dbReference>
<reference evidence="8" key="1">
    <citation type="journal article" date="2020" name="New Phytol.">
        <title>Comparative genomics reveals dynamic genome evolution in host specialist ectomycorrhizal fungi.</title>
        <authorList>
            <person name="Lofgren L.A."/>
            <person name="Nguyen N.H."/>
            <person name="Vilgalys R."/>
            <person name="Ruytinx J."/>
            <person name="Liao H.L."/>
            <person name="Branco S."/>
            <person name="Kuo A."/>
            <person name="LaButti K."/>
            <person name="Lipzen A."/>
            <person name="Andreopoulos W."/>
            <person name="Pangilinan J."/>
            <person name="Riley R."/>
            <person name="Hundley H."/>
            <person name="Na H."/>
            <person name="Barry K."/>
            <person name="Grigoriev I.V."/>
            <person name="Stajich J.E."/>
            <person name="Kennedy P.G."/>
        </authorList>
    </citation>
    <scope>NUCLEOTIDE SEQUENCE</scope>
    <source>
        <strain evidence="8">FC203</strain>
    </source>
</reference>
<dbReference type="Proteomes" id="UP001195769">
    <property type="component" value="Unassembled WGS sequence"/>
</dbReference>
<dbReference type="Pfam" id="PF00503">
    <property type="entry name" value="G-alpha"/>
    <property type="match status" value="1"/>
</dbReference>
<dbReference type="SMART" id="SM00275">
    <property type="entry name" value="G_alpha"/>
    <property type="match status" value="1"/>
</dbReference>
<keyword evidence="1 6" id="KW-0479">Metal-binding</keyword>
<protein>
    <submittedName>
        <fullName evidence="8">G-protein alpha subunit</fullName>
    </submittedName>
</protein>
<dbReference type="PANTHER" id="PTHR10218">
    <property type="entry name" value="GTP-BINDING PROTEIN ALPHA SUBUNIT"/>
    <property type="match status" value="1"/>
</dbReference>
<feature type="binding site" evidence="6">
    <location>
        <position position="296"/>
    </location>
    <ligand>
        <name>Mg(2+)</name>
        <dbReference type="ChEBI" id="CHEBI:18420"/>
    </ligand>
</feature>
<dbReference type="PROSITE" id="PS51882">
    <property type="entry name" value="G_ALPHA"/>
    <property type="match status" value="1"/>
</dbReference>
<name>A0AAD4DZH0_9AGAM</name>
<keyword evidence="4" id="KW-0807">Transducer</keyword>
<keyword evidence="6" id="KW-0460">Magnesium</keyword>
<evidence type="ECO:0000256" key="3">
    <source>
        <dbReference type="ARBA" id="ARBA00023134"/>
    </source>
</evidence>
<keyword evidence="2 5" id="KW-0547">Nucleotide-binding</keyword>
<dbReference type="InterPro" id="IPR001019">
    <property type="entry name" value="Gprotein_alpha_su"/>
</dbReference>
<feature type="compositionally biased region" description="Low complexity" evidence="7">
    <location>
        <begin position="139"/>
        <end position="153"/>
    </location>
</feature>
<gene>
    <name evidence="8" type="ORF">F5891DRAFT_1175007</name>
</gene>
<evidence type="ECO:0000313" key="9">
    <source>
        <dbReference type="Proteomes" id="UP001195769"/>
    </source>
</evidence>
<keyword evidence="9" id="KW-1185">Reference proteome</keyword>
<evidence type="ECO:0000256" key="5">
    <source>
        <dbReference type="PIRSR" id="PIRSR601019-1"/>
    </source>
</evidence>
<dbReference type="GeneID" id="64659987"/>
<organism evidence="8 9">
    <name type="scientific">Suillus fuscotomentosus</name>
    <dbReference type="NCBI Taxonomy" id="1912939"/>
    <lineage>
        <taxon>Eukaryota</taxon>
        <taxon>Fungi</taxon>
        <taxon>Dikarya</taxon>
        <taxon>Basidiomycota</taxon>
        <taxon>Agaricomycotina</taxon>
        <taxon>Agaricomycetes</taxon>
        <taxon>Agaricomycetidae</taxon>
        <taxon>Boletales</taxon>
        <taxon>Suillineae</taxon>
        <taxon>Suillaceae</taxon>
        <taxon>Suillus</taxon>
    </lineage>
</organism>
<proteinExistence type="predicted"/>
<evidence type="ECO:0000256" key="2">
    <source>
        <dbReference type="ARBA" id="ARBA00022741"/>
    </source>
</evidence>
<dbReference type="GO" id="GO:0005834">
    <property type="term" value="C:heterotrimeric G-protein complex"/>
    <property type="evidence" value="ECO:0007669"/>
    <property type="project" value="TreeGrafter"/>
</dbReference>
<feature type="binding site" evidence="5">
    <location>
        <position position="445"/>
    </location>
    <ligand>
        <name>GTP</name>
        <dbReference type="ChEBI" id="CHEBI:37565"/>
    </ligand>
</feature>
<dbReference type="SUPFAM" id="SSF47895">
    <property type="entry name" value="Transducin (alpha subunit), insertion domain"/>
    <property type="match status" value="1"/>
</dbReference>
<feature type="binding site" evidence="5">
    <location>
        <begin position="384"/>
        <end position="387"/>
    </location>
    <ligand>
        <name>GTP</name>
        <dbReference type="ChEBI" id="CHEBI:37565"/>
    </ligand>
</feature>
<dbReference type="SUPFAM" id="SSF52540">
    <property type="entry name" value="P-loop containing nucleoside triphosphate hydrolases"/>
    <property type="match status" value="1"/>
</dbReference>